<evidence type="ECO:0000256" key="2">
    <source>
        <dbReference type="ARBA" id="ARBA00006448"/>
    </source>
</evidence>
<evidence type="ECO:0000259" key="8">
    <source>
        <dbReference type="Pfam" id="PF04239"/>
    </source>
</evidence>
<keyword evidence="10" id="KW-1185">Reference proteome</keyword>
<sequence>MLIIFTRAFILYFIVVIVMRMMGKRQIAQMQPFELVITIMIAELAATPMENASIPLINGVIPILTLLSVQVLVSFLSLKSEIFREVICGKPSVLIYKGKIVQSEIRRLRINMNDLLEQLRGKDYPNLHDVEYAILETNGQISVIPRSEKQQVLREDMKIYTPQEELPVTLIVDGNLIRKNLKKAGLDEDYVIKQLKMMKIDKVEETFFAFLSSDQKFYAQKKTLQ</sequence>
<evidence type="ECO:0000256" key="5">
    <source>
        <dbReference type="ARBA" id="ARBA00022989"/>
    </source>
</evidence>
<evidence type="ECO:0000256" key="6">
    <source>
        <dbReference type="ARBA" id="ARBA00023136"/>
    </source>
</evidence>
<dbReference type="STRING" id="1120976.SAMN03080606_02627"/>
<evidence type="ECO:0000256" key="1">
    <source>
        <dbReference type="ARBA" id="ARBA00004651"/>
    </source>
</evidence>
<evidence type="ECO:0000256" key="3">
    <source>
        <dbReference type="ARBA" id="ARBA00022475"/>
    </source>
</evidence>
<accession>A0A1G5J368</accession>
<keyword evidence="3" id="KW-1003">Cell membrane</keyword>
<dbReference type="PANTHER" id="PTHR34582">
    <property type="entry name" value="UPF0702 TRANSMEMBRANE PROTEIN YCAP"/>
    <property type="match status" value="1"/>
</dbReference>
<comment type="similarity">
    <text evidence="2">Belongs to the UPF0702 family.</text>
</comment>
<keyword evidence="4 7" id="KW-0812">Transmembrane</keyword>
<evidence type="ECO:0000256" key="4">
    <source>
        <dbReference type="ARBA" id="ARBA00022692"/>
    </source>
</evidence>
<feature type="transmembrane region" description="Helical" evidence="7">
    <location>
        <begin position="60"/>
        <end position="78"/>
    </location>
</feature>
<dbReference type="PANTHER" id="PTHR34582:SF6">
    <property type="entry name" value="UPF0702 TRANSMEMBRANE PROTEIN YCAP"/>
    <property type="match status" value="1"/>
</dbReference>
<gene>
    <name evidence="9" type="ORF">SAMN03080606_02627</name>
</gene>
<evidence type="ECO:0000313" key="9">
    <source>
        <dbReference type="EMBL" id="SCY82400.1"/>
    </source>
</evidence>
<reference evidence="9 10" key="1">
    <citation type="submission" date="2016-10" db="EMBL/GenBank/DDBJ databases">
        <authorList>
            <person name="de Groot N.N."/>
        </authorList>
    </citation>
    <scope>NUCLEOTIDE SEQUENCE [LARGE SCALE GENOMIC DNA]</scope>
    <source>
        <strain evidence="9 10">DSM 18978</strain>
    </source>
</reference>
<name>A0A1G5J368_9FIRM</name>
<keyword evidence="5 7" id="KW-1133">Transmembrane helix</keyword>
<dbReference type="GO" id="GO:0005886">
    <property type="term" value="C:plasma membrane"/>
    <property type="evidence" value="ECO:0007669"/>
    <property type="project" value="UniProtKB-SubCell"/>
</dbReference>
<feature type="transmembrane region" description="Helical" evidence="7">
    <location>
        <begin position="6"/>
        <end position="23"/>
    </location>
</feature>
<dbReference type="AlphaFoldDB" id="A0A1G5J368"/>
<evidence type="ECO:0000313" key="10">
    <source>
        <dbReference type="Proteomes" id="UP000198636"/>
    </source>
</evidence>
<feature type="domain" description="YetF C-terminal" evidence="8">
    <location>
        <begin position="79"/>
        <end position="209"/>
    </location>
</feature>
<proteinExistence type="inferred from homology"/>
<dbReference type="InterPro" id="IPR007353">
    <property type="entry name" value="DUF421"/>
</dbReference>
<dbReference type="OrthoDB" id="1682423at2"/>
<organism evidence="9 10">
    <name type="scientific">Alkaliphilus peptidifermentans DSM 18978</name>
    <dbReference type="NCBI Taxonomy" id="1120976"/>
    <lineage>
        <taxon>Bacteria</taxon>
        <taxon>Bacillati</taxon>
        <taxon>Bacillota</taxon>
        <taxon>Clostridia</taxon>
        <taxon>Peptostreptococcales</taxon>
        <taxon>Natronincolaceae</taxon>
        <taxon>Alkaliphilus</taxon>
    </lineage>
</organism>
<dbReference type="EMBL" id="FMUS01000017">
    <property type="protein sequence ID" value="SCY82400.1"/>
    <property type="molecule type" value="Genomic_DNA"/>
</dbReference>
<evidence type="ECO:0000256" key="7">
    <source>
        <dbReference type="SAM" id="Phobius"/>
    </source>
</evidence>
<dbReference type="Gene3D" id="3.30.240.20">
    <property type="entry name" value="bsu07140 like domains"/>
    <property type="match status" value="2"/>
</dbReference>
<dbReference type="Pfam" id="PF04239">
    <property type="entry name" value="DUF421"/>
    <property type="match status" value="1"/>
</dbReference>
<dbReference type="InterPro" id="IPR023090">
    <property type="entry name" value="UPF0702_alpha/beta_dom_sf"/>
</dbReference>
<dbReference type="RefSeq" id="WP_091544191.1">
    <property type="nucleotide sequence ID" value="NZ_FMUS01000017.1"/>
</dbReference>
<comment type="subcellular location">
    <subcellularLocation>
        <location evidence="1">Cell membrane</location>
        <topology evidence="1">Multi-pass membrane protein</topology>
    </subcellularLocation>
</comment>
<protein>
    <submittedName>
        <fullName evidence="9">Uncharacterized membrane protein YcaP, DUF421 family</fullName>
    </submittedName>
</protein>
<dbReference type="Proteomes" id="UP000198636">
    <property type="component" value="Unassembled WGS sequence"/>
</dbReference>
<keyword evidence="6 7" id="KW-0472">Membrane</keyword>